<evidence type="ECO:0000313" key="3">
    <source>
        <dbReference type="EMBL" id="WCT72401.1"/>
    </source>
</evidence>
<name>A0ABY7THX8_9SPHN</name>
<dbReference type="Proteomes" id="UP001220395">
    <property type="component" value="Chromosome"/>
</dbReference>
<proteinExistence type="predicted"/>
<accession>A0ABY7THX8</accession>
<organism evidence="3 4">
    <name type="scientific">Sphingomonas naphthae</name>
    <dbReference type="NCBI Taxonomy" id="1813468"/>
    <lineage>
        <taxon>Bacteria</taxon>
        <taxon>Pseudomonadati</taxon>
        <taxon>Pseudomonadota</taxon>
        <taxon>Alphaproteobacteria</taxon>
        <taxon>Sphingomonadales</taxon>
        <taxon>Sphingomonadaceae</taxon>
        <taxon>Sphingomonas</taxon>
    </lineage>
</organism>
<keyword evidence="2" id="KW-1133">Transmembrane helix</keyword>
<feature type="transmembrane region" description="Helical" evidence="2">
    <location>
        <begin position="56"/>
        <end position="77"/>
    </location>
</feature>
<reference evidence="3 4" key="1">
    <citation type="submission" date="2023-02" db="EMBL/GenBank/DDBJ databases">
        <title>Genome sequence of Sphingomonas naphthae.</title>
        <authorList>
            <person name="Kim S."/>
            <person name="Heo J."/>
            <person name="Kwon S.-W."/>
        </authorList>
    </citation>
    <scope>NUCLEOTIDE SEQUENCE [LARGE SCALE GENOMIC DNA]</scope>
    <source>
        <strain evidence="3 4">KACC 18716</strain>
    </source>
</reference>
<keyword evidence="2" id="KW-0812">Transmembrane</keyword>
<keyword evidence="4" id="KW-1185">Reference proteome</keyword>
<keyword evidence="2" id="KW-0472">Membrane</keyword>
<feature type="compositionally biased region" description="Polar residues" evidence="1">
    <location>
        <begin position="35"/>
        <end position="50"/>
    </location>
</feature>
<evidence type="ECO:0000256" key="1">
    <source>
        <dbReference type="SAM" id="MobiDB-lite"/>
    </source>
</evidence>
<protein>
    <submittedName>
        <fullName evidence="3">Uncharacterized protein</fullName>
    </submittedName>
</protein>
<evidence type="ECO:0000313" key="4">
    <source>
        <dbReference type="Proteomes" id="UP001220395"/>
    </source>
</evidence>
<dbReference type="RefSeq" id="WP_273686361.1">
    <property type="nucleotide sequence ID" value="NZ_CP117411.1"/>
</dbReference>
<gene>
    <name evidence="3" type="ORF">PQ455_12220</name>
</gene>
<dbReference type="EMBL" id="CP117411">
    <property type="protein sequence ID" value="WCT72401.1"/>
    <property type="molecule type" value="Genomic_DNA"/>
</dbReference>
<evidence type="ECO:0000256" key="2">
    <source>
        <dbReference type="SAM" id="Phobius"/>
    </source>
</evidence>
<feature type="region of interest" description="Disordered" evidence="1">
    <location>
        <begin position="1"/>
        <end position="51"/>
    </location>
</feature>
<sequence>MSHARPLPDAAVAPWPAQPAPIRHDDAPPPHGAATTDTVRTPDDSTPQTQANAARWAAAGVGIGIGSAALVAAFLYASKSKRKK</sequence>